<name>A0AC58HUN7_DANRE</name>
<protein>
    <submittedName>
        <fullName evidence="2">Myelin-associated glycoprotein-like isoform X1</fullName>
    </submittedName>
</protein>
<sequence>MFSADFLVFCSILSAAWCQSVLIPKTLNTTSGSCILIPCQMTTISESVLDNSPVVSWRRGSLWKYYDTNNFISEHRQKEPEMELIGDLRKKNCTSVMRNLTGQHSDHYFFRIQTTNYTFTDNKPVKITVSDSLPEPNVIVPGIREGEVASLTCTVPAPCPSLLPNVTWAPVFGGNITQGIQLKADGTLSGFAIWEFVPSFTHHELKVNCVSVHPVDGGDKQASKQVILSVEYPPKETHISLPGLVWLGNNLTLTCQSKANPPANHSWFMKREGVEEKLGDSHVLSFIATQEKTGEYICEAQNLQGAMNSTSLQINVQGISFTTFLSILLSMLLVLILSPFLILLFHRSRSKTPHRHETTEVENIYANSSTVKSQ</sequence>
<dbReference type="Proteomes" id="UP000000437">
    <property type="component" value="Chromosome 18"/>
</dbReference>
<gene>
    <name evidence="2" type="primary">LOC137488337</name>
</gene>
<evidence type="ECO:0000313" key="1">
    <source>
        <dbReference type="Proteomes" id="UP000000437"/>
    </source>
</evidence>
<evidence type="ECO:0000313" key="2">
    <source>
        <dbReference type="RefSeq" id="XP_073785705.1"/>
    </source>
</evidence>
<organism evidence="1 2">
    <name type="scientific">Danio rerio</name>
    <name type="common">Zebrafish</name>
    <name type="synonym">Brachydanio rerio</name>
    <dbReference type="NCBI Taxonomy" id="7955"/>
    <lineage>
        <taxon>Eukaryota</taxon>
        <taxon>Metazoa</taxon>
        <taxon>Chordata</taxon>
        <taxon>Craniata</taxon>
        <taxon>Vertebrata</taxon>
        <taxon>Euteleostomi</taxon>
        <taxon>Actinopterygii</taxon>
        <taxon>Neopterygii</taxon>
        <taxon>Teleostei</taxon>
        <taxon>Ostariophysi</taxon>
        <taxon>Cypriniformes</taxon>
        <taxon>Danionidae</taxon>
        <taxon>Danioninae</taxon>
        <taxon>Danio</taxon>
    </lineage>
</organism>
<keyword evidence="1" id="KW-1185">Reference proteome</keyword>
<dbReference type="RefSeq" id="XP_073785705.1">
    <property type="nucleotide sequence ID" value="XM_073929604.1"/>
</dbReference>
<proteinExistence type="predicted"/>
<reference evidence="2" key="1">
    <citation type="submission" date="2025-08" db="UniProtKB">
        <authorList>
            <consortium name="RefSeq"/>
        </authorList>
    </citation>
    <scope>IDENTIFICATION</scope>
    <source>
        <strain evidence="2">Tuebingen</strain>
        <tissue evidence="2">Fibroblasts and whole tissue</tissue>
    </source>
</reference>
<accession>A0AC58HUN7</accession>